<protein>
    <submittedName>
        <fullName evidence="3">Uncharacterized protein</fullName>
    </submittedName>
</protein>
<dbReference type="InterPro" id="IPR050194">
    <property type="entry name" value="Glycosyltransferase_grp1"/>
</dbReference>
<dbReference type="Proteomes" id="UP000183952">
    <property type="component" value="Unassembled WGS sequence"/>
</dbReference>
<evidence type="ECO:0000313" key="4">
    <source>
        <dbReference type="Proteomes" id="UP000183952"/>
    </source>
</evidence>
<sequence>MKVLVISHMYPSSANEMSGIFVKKQVQELKKMGCDITVICPIPWAGFPLNIISNKWKAYDNIPHKEVAEGIEVHYPRYIEYPKGIAFASSGERIYNAIKKLVHNLHKTKKFDLIHCHVALPDGYAGMRLSKELQLPFMVTVHGQDFQYTIKKSEILKKKVYEVLNKADKIIVVSSKLRNTISDEKFISKTHIVFNGIDVNNEGEDVEKLKHIPRDVHILSASNLVETKGIKYNIMAVKELKKTYDNIKYYIIGSGNQGQQLEEMVKELDLYNNVIFLGRLSHEEVLRWMKKCSVFSLPSYQEGFGVVYIEAMLQGKPVIGIKGQGIQDAIIHGENGFLVKPKESQDLLETLQLLLSHEELRDTIGNNARKTVIEKFTWKKTAEELLRIYESLKA</sequence>
<feature type="domain" description="Glycosyl transferase family 1" evidence="1">
    <location>
        <begin position="205"/>
        <end position="370"/>
    </location>
</feature>
<accession>A0A1M6QTQ2</accession>
<organism evidence="3 4">
    <name type="scientific">Hathewaya proteolytica DSM 3090</name>
    <dbReference type="NCBI Taxonomy" id="1121331"/>
    <lineage>
        <taxon>Bacteria</taxon>
        <taxon>Bacillati</taxon>
        <taxon>Bacillota</taxon>
        <taxon>Clostridia</taxon>
        <taxon>Eubacteriales</taxon>
        <taxon>Clostridiaceae</taxon>
        <taxon>Hathewaya</taxon>
    </lineage>
</organism>
<dbReference type="AlphaFoldDB" id="A0A1M6QTQ2"/>
<dbReference type="InterPro" id="IPR028098">
    <property type="entry name" value="Glyco_trans_4-like_N"/>
</dbReference>
<dbReference type="GO" id="GO:0016757">
    <property type="term" value="F:glycosyltransferase activity"/>
    <property type="evidence" value="ECO:0007669"/>
    <property type="project" value="InterPro"/>
</dbReference>
<evidence type="ECO:0000259" key="1">
    <source>
        <dbReference type="Pfam" id="PF00534"/>
    </source>
</evidence>
<evidence type="ECO:0000313" key="3">
    <source>
        <dbReference type="EMBL" id="SHK23689.1"/>
    </source>
</evidence>
<dbReference type="SUPFAM" id="SSF53756">
    <property type="entry name" value="UDP-Glycosyltransferase/glycogen phosphorylase"/>
    <property type="match status" value="1"/>
</dbReference>
<dbReference type="Gene3D" id="3.40.50.2000">
    <property type="entry name" value="Glycogen Phosphorylase B"/>
    <property type="match status" value="2"/>
</dbReference>
<reference evidence="3 4" key="1">
    <citation type="submission" date="2016-11" db="EMBL/GenBank/DDBJ databases">
        <authorList>
            <person name="Jaros S."/>
            <person name="Januszkiewicz K."/>
            <person name="Wedrychowicz H."/>
        </authorList>
    </citation>
    <scope>NUCLEOTIDE SEQUENCE [LARGE SCALE GENOMIC DNA]</scope>
    <source>
        <strain evidence="3 4">DSM 3090</strain>
    </source>
</reference>
<dbReference type="STRING" id="1121331.SAMN02745248_02123"/>
<dbReference type="PANTHER" id="PTHR45947:SF3">
    <property type="entry name" value="SULFOQUINOVOSYL TRANSFERASE SQD2"/>
    <property type="match status" value="1"/>
</dbReference>
<dbReference type="PANTHER" id="PTHR45947">
    <property type="entry name" value="SULFOQUINOVOSYL TRANSFERASE SQD2"/>
    <property type="match status" value="1"/>
</dbReference>
<feature type="domain" description="Glycosyltransferase subfamily 4-like N-terminal" evidence="2">
    <location>
        <begin position="21"/>
        <end position="200"/>
    </location>
</feature>
<dbReference type="Pfam" id="PF13439">
    <property type="entry name" value="Glyco_transf_4"/>
    <property type="match status" value="1"/>
</dbReference>
<evidence type="ECO:0000259" key="2">
    <source>
        <dbReference type="Pfam" id="PF13439"/>
    </source>
</evidence>
<dbReference type="OrthoDB" id="9795068at2"/>
<dbReference type="RefSeq" id="WP_072904060.1">
    <property type="nucleotide sequence ID" value="NZ_FRAD01000018.1"/>
</dbReference>
<dbReference type="EMBL" id="FRAD01000018">
    <property type="protein sequence ID" value="SHK23689.1"/>
    <property type="molecule type" value="Genomic_DNA"/>
</dbReference>
<dbReference type="Pfam" id="PF00534">
    <property type="entry name" value="Glycos_transf_1"/>
    <property type="match status" value="1"/>
</dbReference>
<dbReference type="InterPro" id="IPR001296">
    <property type="entry name" value="Glyco_trans_1"/>
</dbReference>
<proteinExistence type="predicted"/>
<gene>
    <name evidence="3" type="ORF">SAMN02745248_02123</name>
</gene>
<keyword evidence="4" id="KW-1185">Reference proteome</keyword>
<name>A0A1M6QTQ2_9CLOT</name>